<dbReference type="InterPro" id="IPR001087">
    <property type="entry name" value="GDSL"/>
</dbReference>
<dbReference type="HOGENOM" id="CLU_563567_0_0_7"/>
<dbReference type="Pfam" id="PF00657">
    <property type="entry name" value="Lipase_GDSL"/>
    <property type="match status" value="1"/>
</dbReference>
<dbReference type="STRING" id="862908.BMS_3102"/>
<dbReference type="PATRIC" id="fig|862908.3.peg.2966"/>
<dbReference type="EMBL" id="FQ312005">
    <property type="protein sequence ID" value="CBW27860.1"/>
    <property type="molecule type" value="Genomic_DNA"/>
</dbReference>
<dbReference type="SUPFAM" id="SSF52266">
    <property type="entry name" value="SGNH hydrolase"/>
    <property type="match status" value="1"/>
</dbReference>
<sequence length="427" mass="49056">MILTISVVELGLRGLGLVIQTGREASFEDGKTVDRDSKVNLRKELKADKWVLALGDSLTNGSNVSVNETYPFRLFHKEENRISDNKVRFNILNHGICESTTYQSLKQLKDILKKWNRVPDIIIYLGGAADLFSPISALQQEKVGEIVEDIEEHAPSFIRGLRIYKIYRGINLALKESFLHNSTLDITEDELRDWDPEVAQVLDFYLTGDVEAAEKFVTDKGLEVPPVKLETILNAVVDRLFIASKQSRVIEETLKFLEKHPELFEGFGRYPLHRMTMAYDFQSKYTAHDIAKRLLKIAHQSPNVLQTELYQKYATLFTEREKSIQRINRLRIQNIRELAEISKANGIKLILQNYPENFTDANIALEQVAKEYGLPLVDNNTVFNELIEKGNNDLFREHEHPSPEGYKLMASNVWKVLKKEIQVDKPN</sequence>
<proteinExistence type="predicted"/>
<dbReference type="KEGG" id="bmx:BMS_3102"/>
<name>E1WZH1_HALMS</name>
<dbReference type="GO" id="GO:0016788">
    <property type="term" value="F:hydrolase activity, acting on ester bonds"/>
    <property type="evidence" value="ECO:0007669"/>
    <property type="project" value="InterPro"/>
</dbReference>
<evidence type="ECO:0000313" key="2">
    <source>
        <dbReference type="Proteomes" id="UP000008963"/>
    </source>
</evidence>
<organism evidence="1 2">
    <name type="scientific">Halobacteriovorax marinus (strain ATCC BAA-682 / DSM 15412 / SJ)</name>
    <name type="common">Bacteriovorax marinus</name>
    <dbReference type="NCBI Taxonomy" id="862908"/>
    <lineage>
        <taxon>Bacteria</taxon>
        <taxon>Pseudomonadati</taxon>
        <taxon>Bdellovibrionota</taxon>
        <taxon>Bacteriovoracia</taxon>
        <taxon>Bacteriovoracales</taxon>
        <taxon>Halobacteriovoraceae</taxon>
        <taxon>Halobacteriovorax</taxon>
    </lineage>
</organism>
<dbReference type="eggNOG" id="COG2755">
    <property type="taxonomic scope" value="Bacteria"/>
</dbReference>
<reference evidence="2" key="1">
    <citation type="journal article" date="2013" name="ISME J.">
        <title>A small predatory core genome in the divergent marine Bacteriovorax marinus SJ and the terrestrial Bdellovibrio bacteriovorus.</title>
        <authorList>
            <person name="Crossman L.C."/>
            <person name="Chen H."/>
            <person name="Cerdeno-Tarraga A.M."/>
            <person name="Brooks K."/>
            <person name="Quail M.A."/>
            <person name="Pineiro S.A."/>
            <person name="Hobley L."/>
            <person name="Sockett R.E."/>
            <person name="Bentley S.D."/>
            <person name="Parkhill J."/>
            <person name="Williams H.N."/>
            <person name="Stine O.C."/>
        </authorList>
    </citation>
    <scope>NUCLEOTIDE SEQUENCE [LARGE SCALE GENOMIC DNA]</scope>
    <source>
        <strain evidence="2">ATCC BAA-682 / DSM 15412 / SJ</strain>
    </source>
</reference>
<dbReference type="Proteomes" id="UP000008963">
    <property type="component" value="Chromosome"/>
</dbReference>
<dbReference type="Gene3D" id="3.40.50.1110">
    <property type="entry name" value="SGNH hydrolase"/>
    <property type="match status" value="2"/>
</dbReference>
<dbReference type="InterPro" id="IPR036514">
    <property type="entry name" value="SGNH_hydro_sf"/>
</dbReference>
<evidence type="ECO:0000313" key="1">
    <source>
        <dbReference type="EMBL" id="CBW27860.1"/>
    </source>
</evidence>
<protein>
    <recommendedName>
        <fullName evidence="3">SGNH hydrolase-type esterase domain-containing protein</fullName>
    </recommendedName>
</protein>
<dbReference type="AlphaFoldDB" id="E1WZH1"/>
<evidence type="ECO:0008006" key="3">
    <source>
        <dbReference type="Google" id="ProtNLM"/>
    </source>
</evidence>
<accession>E1WZH1</accession>
<keyword evidence="2" id="KW-1185">Reference proteome</keyword>
<gene>
    <name evidence="1" type="ordered locus">BMS_3102</name>
</gene>